<protein>
    <submittedName>
        <fullName evidence="1">Phage terminase, small subunit, putative, P27 family</fullName>
    </submittedName>
</protein>
<sequence length="125" mass="14299">MKLKLITKINDESREFIKRVYDHLKENNQLDKIDDAALNMLAVNYSLFLDANKAISEKGLTSKGSRGNDIPNPAIKIANDAEVQCIKLMEKFGLTPRDRQKMNMLDSEDELSPLETFVKESKELR</sequence>
<dbReference type="PATRIC" id="fig|908937.9.peg.1422"/>
<dbReference type="EMBL" id="AFPW01000015">
    <property type="protein sequence ID" value="EGQ15473.1"/>
    <property type="molecule type" value="Genomic_DNA"/>
</dbReference>
<dbReference type="Proteomes" id="UP000007820">
    <property type="component" value="Unassembled WGS sequence"/>
</dbReference>
<gene>
    <name evidence="1" type="ordered locus">Prede_1357</name>
    <name evidence="2" type="ORF">HMPREF9136_1234</name>
</gene>
<evidence type="ECO:0000313" key="3">
    <source>
        <dbReference type="Proteomes" id="UP000007820"/>
    </source>
</evidence>
<reference evidence="1" key="2">
    <citation type="submission" date="2012-02" db="EMBL/GenBank/DDBJ databases">
        <title>Complete sequence of chromosome 1 of Prevotella dentalis DSM 3688.</title>
        <authorList>
            <consortium name="US DOE Joint Genome Institute (JGI-PGF)"/>
            <person name="Lucas S."/>
            <person name="Copeland A."/>
            <person name="Lapidus A."/>
            <person name="Glavina del Rio T."/>
            <person name="Dalin E."/>
            <person name="Tice H."/>
            <person name="Bruce D."/>
            <person name="Goodwin L."/>
            <person name="Pitluck S."/>
            <person name="Peters L."/>
            <person name="Mikhailova N."/>
            <person name="Chertkov O."/>
            <person name="Kyrpides N."/>
            <person name="Mavromatis K."/>
            <person name="Ivanova N."/>
            <person name="Brettin T."/>
            <person name="Detter J.C."/>
            <person name="Han C."/>
            <person name="Larimer F."/>
            <person name="Land M."/>
            <person name="Hauser L."/>
            <person name="Markowitz V."/>
            <person name="Cheng J.-F."/>
            <person name="Hugenholtz P."/>
            <person name="Woyke T."/>
            <person name="Wu D."/>
            <person name="Gronow S."/>
            <person name="Wellnitz S."/>
            <person name="Brambilla E."/>
            <person name="Klenk H.-P."/>
            <person name="Eisen J.A."/>
        </authorList>
    </citation>
    <scope>NUCLEOTIDE SEQUENCE [LARGE SCALE GENOMIC DNA]</scope>
    <source>
        <strain evidence="1">DSM 3688</strain>
    </source>
</reference>
<evidence type="ECO:0000313" key="4">
    <source>
        <dbReference type="Proteomes" id="UP000010862"/>
    </source>
</evidence>
<dbReference type="NCBIfam" id="TIGR01558">
    <property type="entry name" value="sm_term_P27"/>
    <property type="match status" value="1"/>
</dbReference>
<dbReference type="OrthoDB" id="1099111at2"/>
<proteinExistence type="predicted"/>
<reference evidence="4" key="3">
    <citation type="submission" date="2012-02" db="EMBL/GenBank/DDBJ databases">
        <title>Complete sequence of chromosome 1 of Prevotella dentalis DSM 3688.</title>
        <authorList>
            <person name="Lucas S."/>
            <person name="Copeland A."/>
            <person name="Lapidus A."/>
            <person name="Glavina del Rio T."/>
            <person name="Dalin E."/>
            <person name="Tice H."/>
            <person name="Bruce D."/>
            <person name="Goodwin L."/>
            <person name="Pitluck S."/>
            <person name="Peters L."/>
            <person name="Mikhailova N."/>
            <person name="Chertkov O."/>
            <person name="Kyrpides N."/>
            <person name="Mavromatis K."/>
            <person name="Ivanova N."/>
            <person name="Brettin T."/>
            <person name="Detter J.C."/>
            <person name="Han C."/>
            <person name="Larimer F."/>
            <person name="Land M."/>
            <person name="Hauser L."/>
            <person name="Markowitz V."/>
            <person name="Cheng J.-F."/>
            <person name="Hugenholtz P."/>
            <person name="Woyke T."/>
            <person name="Wu D."/>
            <person name="Gronow S."/>
            <person name="Wellnitz S."/>
            <person name="Brambilla E."/>
            <person name="Klenk H.-P."/>
            <person name="Eisen J.A."/>
        </authorList>
    </citation>
    <scope>NUCLEOTIDE SEQUENCE [LARGE SCALE GENOMIC DNA]</scope>
    <source>
        <strain evidence="4">ATCC 49559 / DSM 3688 / JCM 13448 / NCTC 12043 / ES 2772</strain>
    </source>
</reference>
<dbReference type="eggNOG" id="COG3747">
    <property type="taxonomic scope" value="Bacteria"/>
</dbReference>
<dbReference type="KEGG" id="pdt:Prede_1357"/>
<name>F9D306_PREDD</name>
<dbReference type="HOGENOM" id="CLU_107958_6_0_10"/>
<dbReference type="Proteomes" id="UP000010862">
    <property type="component" value="Chromosome 1"/>
</dbReference>
<organism evidence="2 3">
    <name type="scientific">Prevotella dentalis (strain ATCC 49559 / DSM 3688 / JCM 13448 / NCTC 12043 / ES 2772)</name>
    <name type="common">Mitsuokella dentalis</name>
    <dbReference type="NCBI Taxonomy" id="908937"/>
    <lineage>
        <taxon>Bacteria</taxon>
        <taxon>Pseudomonadati</taxon>
        <taxon>Bacteroidota</taxon>
        <taxon>Bacteroidia</taxon>
        <taxon>Bacteroidales</taxon>
        <taxon>Prevotellaceae</taxon>
        <taxon>Prevotella</taxon>
    </lineage>
</organism>
<reference evidence="2 3" key="1">
    <citation type="submission" date="2011-04" db="EMBL/GenBank/DDBJ databases">
        <authorList>
            <person name="Muzny D."/>
            <person name="Qin X."/>
            <person name="Deng J."/>
            <person name="Jiang H."/>
            <person name="Liu Y."/>
            <person name="Qu J."/>
            <person name="Song X.-Z."/>
            <person name="Zhang L."/>
            <person name="Thornton R."/>
            <person name="Coyle M."/>
            <person name="Francisco L."/>
            <person name="Jackson L."/>
            <person name="Javaid M."/>
            <person name="Korchina V."/>
            <person name="Kovar C."/>
            <person name="Mata R."/>
            <person name="Mathew T."/>
            <person name="Ngo R."/>
            <person name="Nguyen L."/>
            <person name="Nguyen N."/>
            <person name="Okwuonu G."/>
            <person name="Ongeri F."/>
            <person name="Pham C."/>
            <person name="Simmons D."/>
            <person name="Wilczek-Boney K."/>
            <person name="Hale W."/>
            <person name="Jakkamsetti A."/>
            <person name="Pham P."/>
            <person name="Ruth R."/>
            <person name="San Lucas F."/>
            <person name="Warren J."/>
            <person name="Zhang J."/>
            <person name="Zhao Z."/>
            <person name="Zhou C."/>
            <person name="Zhu D."/>
            <person name="Lee S."/>
            <person name="Bess C."/>
            <person name="Blankenburg K."/>
            <person name="Forbes L."/>
            <person name="Fu Q."/>
            <person name="Gubbala S."/>
            <person name="Hirani K."/>
            <person name="Jayaseelan J.C."/>
            <person name="Lara F."/>
            <person name="Munidasa M."/>
            <person name="Palculict T."/>
            <person name="Patil S."/>
            <person name="Pu L.-L."/>
            <person name="Saada N."/>
            <person name="Tang L."/>
            <person name="Weissenberger G."/>
            <person name="Zhu Y."/>
            <person name="Hemphill L."/>
            <person name="Shang Y."/>
            <person name="Youmans B."/>
            <person name="Ayvaz T."/>
            <person name="Ross M."/>
            <person name="Santibanez J."/>
            <person name="Aqrawi P."/>
            <person name="Gross S."/>
            <person name="Joshi V."/>
            <person name="Fowler G."/>
            <person name="Nazareth L."/>
            <person name="Reid J."/>
            <person name="Worley K."/>
            <person name="Petrosino J."/>
            <person name="Highlander S."/>
            <person name="Gibbs R."/>
        </authorList>
    </citation>
    <scope>NUCLEOTIDE SEQUENCE [LARGE SCALE GENOMIC DNA]</scope>
    <source>
        <strain evidence="2 3">DSM 3688</strain>
    </source>
</reference>
<accession>F9D306</accession>
<dbReference type="EMBL" id="CP003368">
    <property type="protein sequence ID" value="AGB28676.1"/>
    <property type="molecule type" value="Genomic_DNA"/>
</dbReference>
<evidence type="ECO:0000313" key="2">
    <source>
        <dbReference type="EMBL" id="EGQ15473.1"/>
    </source>
</evidence>
<keyword evidence="4" id="KW-1185">Reference proteome</keyword>
<dbReference type="AlphaFoldDB" id="F9D306"/>
<dbReference type="InterPro" id="IPR006448">
    <property type="entry name" value="Phage_term_ssu_P27"/>
</dbReference>
<evidence type="ECO:0000313" key="1">
    <source>
        <dbReference type="EMBL" id="AGB28676.1"/>
    </source>
</evidence>
<dbReference type="RefSeq" id="WP_005845290.1">
    <property type="nucleotide sequence ID" value="NC_019960.1"/>
</dbReference>
<dbReference type="Pfam" id="PF05119">
    <property type="entry name" value="Terminase_4"/>
    <property type="match status" value="1"/>
</dbReference>